<evidence type="ECO:0000313" key="1">
    <source>
        <dbReference type="EMBL" id="AKD54578.1"/>
    </source>
</evidence>
<organism evidence="1 2">
    <name type="scientific">Spirosoma radiotolerans</name>
    <dbReference type="NCBI Taxonomy" id="1379870"/>
    <lineage>
        <taxon>Bacteria</taxon>
        <taxon>Pseudomonadati</taxon>
        <taxon>Bacteroidota</taxon>
        <taxon>Cytophagia</taxon>
        <taxon>Cytophagales</taxon>
        <taxon>Cytophagaceae</taxon>
        <taxon>Spirosoma</taxon>
    </lineage>
</organism>
<accession>A0A0E3ZTE7</accession>
<dbReference type="AlphaFoldDB" id="A0A0E3ZTE7"/>
<name>A0A0E3ZTE7_9BACT</name>
<sequence>MGLMLSCSKDEPTANSLPIITFKAIQKMTLQASATKAKRDSVIVTISFTDGDGDLGEDTRDSTRLKTIFGNQPWGNYQIRTFQLVNNKFDEIIRPDNDRLFVDLGNSTILPQVGMLSYTQVFPYTGPYKLLPVKFQLRMRDRNLNESNVVETDTVRLPIGF</sequence>
<evidence type="ECO:0000313" key="2">
    <source>
        <dbReference type="Proteomes" id="UP000033054"/>
    </source>
</evidence>
<dbReference type="HOGENOM" id="CLU_132075_0_0_10"/>
<dbReference type="PATRIC" id="fig|1379870.5.peg.1364"/>
<dbReference type="Proteomes" id="UP000033054">
    <property type="component" value="Chromosome"/>
</dbReference>
<keyword evidence="2" id="KW-1185">Reference proteome</keyword>
<dbReference type="EMBL" id="CP010429">
    <property type="protein sequence ID" value="AKD54578.1"/>
    <property type="molecule type" value="Genomic_DNA"/>
</dbReference>
<gene>
    <name evidence="1" type="ORF">SD10_06295</name>
</gene>
<dbReference type="KEGG" id="srd:SD10_06295"/>
<reference evidence="1 2" key="1">
    <citation type="journal article" date="2014" name="Curr. Microbiol.">
        <title>Spirosoma radiotolerans sp. nov., a gamma-radiation-resistant bacterium isolated from gamma ray-irradiated soil.</title>
        <authorList>
            <person name="Lee J.J."/>
            <person name="Srinivasan S."/>
            <person name="Lim S."/>
            <person name="Joe M."/>
            <person name="Im S."/>
            <person name="Bae S.I."/>
            <person name="Park K.R."/>
            <person name="Han J.H."/>
            <person name="Park S.H."/>
            <person name="Joo B.M."/>
            <person name="Park S.J."/>
            <person name="Kim M.K."/>
        </authorList>
    </citation>
    <scope>NUCLEOTIDE SEQUENCE [LARGE SCALE GENOMIC DNA]</scope>
    <source>
        <strain evidence="1 2">DG5A</strain>
    </source>
</reference>
<proteinExistence type="predicted"/>
<protein>
    <submittedName>
        <fullName evidence="1">Uncharacterized protein</fullName>
    </submittedName>
</protein>
<dbReference type="STRING" id="1379870.SD10_06295"/>